<dbReference type="CDD" id="cd02242">
    <property type="entry name" value="cupin_11S_legumin_N"/>
    <property type="match status" value="1"/>
</dbReference>
<accession>A0A8X8VZ00</accession>
<dbReference type="Gene3D" id="2.60.120.10">
    <property type="entry name" value="Jelly Rolls"/>
    <property type="match status" value="2"/>
</dbReference>
<reference evidence="6" key="1">
    <citation type="submission" date="2018-01" db="EMBL/GenBank/DDBJ databases">
        <authorList>
            <person name="Mao J.F."/>
        </authorList>
    </citation>
    <scope>NUCLEOTIDE SEQUENCE</scope>
    <source>
        <strain evidence="6">Huo1</strain>
        <tissue evidence="6">Leaf</tissue>
    </source>
</reference>
<sequence length="326" mass="35661">MEFNLQPQKADATVVEGEGGGYYAWASITPDVVGAEIGAGIFVLHPRGFALPHYGDTRKIGYVIEGTCTMGIISPNNKEEKIIVINKGDAVPVDAGAISWWFNGGDSDVSIIFLGESSESYTPGQFDYYFLTGAMALLRGFSTEFISKMYGLNDDQSKELLEKQTNTLVIKIDKGIEMPKISNCEREEYVINLEEDSPLVDRIGLSPKLVRLEPESVLDAYSSTAHQVIYVVKGGGKVQIVWLNGARMVDEVVEEGQVFVVPKFFVVALIASHQGLDLFCVSTSPRPISKPLAGNRSAYKSLSSSVLEIALNVYAELMESLKKTQI</sequence>
<dbReference type="PANTHER" id="PTHR31189:SF45">
    <property type="entry name" value="OS09G0552500 PROTEIN"/>
    <property type="match status" value="1"/>
</dbReference>
<dbReference type="EMBL" id="PNBA02000022">
    <property type="protein sequence ID" value="KAG6384871.1"/>
    <property type="molecule type" value="Genomic_DNA"/>
</dbReference>
<dbReference type="InterPro" id="IPR011051">
    <property type="entry name" value="RmlC_Cupin_sf"/>
</dbReference>
<feature type="domain" description="Cupin type-1" evidence="5">
    <location>
        <begin position="191"/>
        <end position="319"/>
    </location>
</feature>
<dbReference type="PANTHER" id="PTHR31189">
    <property type="entry name" value="OS03G0336100 PROTEIN-RELATED"/>
    <property type="match status" value="1"/>
</dbReference>
<keyword evidence="7" id="KW-1185">Reference proteome</keyword>
<evidence type="ECO:0000256" key="4">
    <source>
        <dbReference type="ARBA" id="ARBA00023157"/>
    </source>
</evidence>
<dbReference type="InterPro" id="IPR006044">
    <property type="entry name" value="11S_seedstore_pln"/>
</dbReference>
<evidence type="ECO:0000256" key="3">
    <source>
        <dbReference type="ARBA" id="ARBA00023129"/>
    </source>
</evidence>
<dbReference type="SMR" id="A0A8X8VZ00"/>
<keyword evidence="4" id="KW-1015">Disulfide bond</keyword>
<evidence type="ECO:0000256" key="2">
    <source>
        <dbReference type="ARBA" id="ARBA00022761"/>
    </source>
</evidence>
<name>A0A8X8VZ00_SALSN</name>
<feature type="domain" description="Cupin type-1" evidence="5">
    <location>
        <begin position="3"/>
        <end position="158"/>
    </location>
</feature>
<evidence type="ECO:0000313" key="6">
    <source>
        <dbReference type="EMBL" id="KAG6384871.1"/>
    </source>
</evidence>
<evidence type="ECO:0000313" key="7">
    <source>
        <dbReference type="Proteomes" id="UP000298416"/>
    </source>
</evidence>
<dbReference type="GO" id="GO:0045735">
    <property type="term" value="F:nutrient reservoir activity"/>
    <property type="evidence" value="ECO:0007669"/>
    <property type="project" value="UniProtKB-KW"/>
</dbReference>
<evidence type="ECO:0000259" key="5">
    <source>
        <dbReference type="SMART" id="SM00835"/>
    </source>
</evidence>
<dbReference type="SMART" id="SM00835">
    <property type="entry name" value="Cupin_1"/>
    <property type="match status" value="2"/>
</dbReference>
<keyword evidence="3" id="KW-0708">Seed storage protein</keyword>
<dbReference type="PRINTS" id="PR00439">
    <property type="entry name" value="11SGLOBULIN"/>
</dbReference>
<protein>
    <recommendedName>
        <fullName evidence="5">Cupin type-1 domain-containing protein</fullName>
    </recommendedName>
</protein>
<dbReference type="OrthoDB" id="735591at2759"/>
<proteinExistence type="inferred from homology"/>
<comment type="caution">
    <text evidence="6">The sequence shown here is derived from an EMBL/GenBank/DDBJ whole genome shotgun (WGS) entry which is preliminary data.</text>
</comment>
<dbReference type="SUPFAM" id="SSF51182">
    <property type="entry name" value="RmlC-like cupins"/>
    <property type="match status" value="1"/>
</dbReference>
<organism evidence="6">
    <name type="scientific">Salvia splendens</name>
    <name type="common">Scarlet sage</name>
    <dbReference type="NCBI Taxonomy" id="180675"/>
    <lineage>
        <taxon>Eukaryota</taxon>
        <taxon>Viridiplantae</taxon>
        <taxon>Streptophyta</taxon>
        <taxon>Embryophyta</taxon>
        <taxon>Tracheophyta</taxon>
        <taxon>Spermatophyta</taxon>
        <taxon>Magnoliopsida</taxon>
        <taxon>eudicotyledons</taxon>
        <taxon>Gunneridae</taxon>
        <taxon>Pentapetalae</taxon>
        <taxon>asterids</taxon>
        <taxon>lamiids</taxon>
        <taxon>Lamiales</taxon>
        <taxon>Lamiaceae</taxon>
        <taxon>Nepetoideae</taxon>
        <taxon>Mentheae</taxon>
        <taxon>Salviinae</taxon>
        <taxon>Salvia</taxon>
        <taxon>Salvia subgen. Calosphace</taxon>
        <taxon>core Calosphace</taxon>
    </lineage>
</organism>
<dbReference type="AlphaFoldDB" id="A0A8X8VZ00"/>
<keyword evidence="2" id="KW-0758">Storage protein</keyword>
<dbReference type="Proteomes" id="UP000298416">
    <property type="component" value="Unassembled WGS sequence"/>
</dbReference>
<dbReference type="InterPro" id="IPR014710">
    <property type="entry name" value="RmlC-like_jellyroll"/>
</dbReference>
<dbReference type="Pfam" id="PF00190">
    <property type="entry name" value="Cupin_1"/>
    <property type="match status" value="2"/>
</dbReference>
<dbReference type="InterPro" id="IPR050253">
    <property type="entry name" value="Seed_Storage-Functional"/>
</dbReference>
<reference evidence="6" key="2">
    <citation type="submission" date="2020-08" db="EMBL/GenBank/DDBJ databases">
        <title>Plant Genome Project.</title>
        <authorList>
            <person name="Zhang R.-G."/>
        </authorList>
    </citation>
    <scope>NUCLEOTIDE SEQUENCE</scope>
    <source>
        <strain evidence="6">Huo1</strain>
        <tissue evidence="6">Leaf</tissue>
    </source>
</reference>
<dbReference type="InterPro" id="IPR006045">
    <property type="entry name" value="Cupin_1"/>
</dbReference>
<evidence type="ECO:0000256" key="1">
    <source>
        <dbReference type="ARBA" id="ARBA00007178"/>
    </source>
</evidence>
<comment type="similarity">
    <text evidence="1">Belongs to the 11S seed storage protein (globulins) family.</text>
</comment>
<gene>
    <name evidence="6" type="ORF">SASPL_153690</name>
</gene>